<dbReference type="AlphaFoldDB" id="A0A0R3W3C7"/>
<protein>
    <submittedName>
        <fullName evidence="4">MG3 domain-containing protein</fullName>
    </submittedName>
</protein>
<keyword evidence="3" id="KW-1185">Reference proteome</keyword>
<dbReference type="PANTHER" id="PTHR11412:SF171">
    <property type="entry name" value="PREGNANCY ZONE PROTEIN-LIKE PROTEIN"/>
    <property type="match status" value="1"/>
</dbReference>
<reference evidence="4" key="1">
    <citation type="submission" date="2017-02" db="UniProtKB">
        <authorList>
            <consortium name="WormBaseParasite"/>
        </authorList>
    </citation>
    <scope>IDENTIFICATION</scope>
</reference>
<dbReference type="InterPro" id="IPR050473">
    <property type="entry name" value="A2M/Complement_sys"/>
</dbReference>
<sequence length="248" mass="28947">MVQRFAVIMGETDKPLYRPGEEVRFRFIALTSRHILPHSEPPTWPIYEVVGEFSEMRRLKRIEPTERRRRMQAPHFDSIEVKDPLNNIVHQWKNVQPPDALHLVYKLIRDAKEGEWKIEVCVRHQKEVVSFNVRHYILPRFRAHVELPEAIEPTESDVRFSVCAVYTNGPFVRGTFDAQICICDESVLERQQAEGRMFLKNKCIANYNPVVRICLRTNGILDGTNYANIIVAVLQLAHDKKFNEANDL</sequence>
<dbReference type="Pfam" id="PF17791">
    <property type="entry name" value="MG3"/>
    <property type="match status" value="1"/>
</dbReference>
<evidence type="ECO:0000313" key="4">
    <source>
        <dbReference type="WBParaSite" id="TASK_0000441401-mRNA-1"/>
    </source>
</evidence>
<dbReference type="STRING" id="60517.A0A0R3W3C7"/>
<dbReference type="InterPro" id="IPR041555">
    <property type="entry name" value="MG3"/>
</dbReference>
<organism evidence="4">
    <name type="scientific">Taenia asiatica</name>
    <name type="common">Asian tapeworm</name>
    <dbReference type="NCBI Taxonomy" id="60517"/>
    <lineage>
        <taxon>Eukaryota</taxon>
        <taxon>Metazoa</taxon>
        <taxon>Spiralia</taxon>
        <taxon>Lophotrochozoa</taxon>
        <taxon>Platyhelminthes</taxon>
        <taxon>Cestoda</taxon>
        <taxon>Eucestoda</taxon>
        <taxon>Cyclophyllidea</taxon>
        <taxon>Taeniidae</taxon>
        <taxon>Taenia</taxon>
    </lineage>
</organism>
<dbReference type="PANTHER" id="PTHR11412">
    <property type="entry name" value="MACROGLOBULIN / COMPLEMENT"/>
    <property type="match status" value="1"/>
</dbReference>
<reference evidence="2 3" key="2">
    <citation type="submission" date="2018-11" db="EMBL/GenBank/DDBJ databases">
        <authorList>
            <consortium name="Pathogen Informatics"/>
        </authorList>
    </citation>
    <scope>NUCLEOTIDE SEQUENCE [LARGE SCALE GENOMIC DNA]</scope>
</reference>
<dbReference type="Proteomes" id="UP000282613">
    <property type="component" value="Unassembled WGS sequence"/>
</dbReference>
<gene>
    <name evidence="2" type="ORF">TASK_LOCUS4415</name>
</gene>
<evidence type="ECO:0000259" key="1">
    <source>
        <dbReference type="Pfam" id="PF17791"/>
    </source>
</evidence>
<feature type="domain" description="Macroglobulin" evidence="1">
    <location>
        <begin position="135"/>
        <end position="190"/>
    </location>
</feature>
<accession>A0A0R3W3C7</accession>
<dbReference type="WBParaSite" id="TASK_0000441401-mRNA-1">
    <property type="protein sequence ID" value="TASK_0000441401-mRNA-1"/>
    <property type="gene ID" value="TASK_0000441401"/>
</dbReference>
<evidence type="ECO:0000313" key="2">
    <source>
        <dbReference type="EMBL" id="VDK33379.1"/>
    </source>
</evidence>
<evidence type="ECO:0000313" key="3">
    <source>
        <dbReference type="Proteomes" id="UP000282613"/>
    </source>
</evidence>
<dbReference type="OrthoDB" id="9998011at2759"/>
<dbReference type="Gene3D" id="2.60.40.1930">
    <property type="match status" value="1"/>
</dbReference>
<dbReference type="Gene3D" id="2.60.40.1940">
    <property type="match status" value="1"/>
</dbReference>
<dbReference type="EMBL" id="UYRS01018346">
    <property type="protein sequence ID" value="VDK33379.1"/>
    <property type="molecule type" value="Genomic_DNA"/>
</dbReference>
<name>A0A0R3W3C7_TAEAS</name>
<proteinExistence type="predicted"/>